<dbReference type="AlphaFoldDB" id="A0AAW2WRM3"/>
<name>A0AAW2WRM3_9LAMI</name>
<evidence type="ECO:0000259" key="1">
    <source>
        <dbReference type="Pfam" id="PF13966"/>
    </source>
</evidence>
<dbReference type="InterPro" id="IPR026960">
    <property type="entry name" value="RVT-Znf"/>
</dbReference>
<reference evidence="2" key="2">
    <citation type="journal article" date="2024" name="Plant">
        <title>Genomic evolution and insights into agronomic trait innovations of Sesamum species.</title>
        <authorList>
            <person name="Miao H."/>
            <person name="Wang L."/>
            <person name="Qu L."/>
            <person name="Liu H."/>
            <person name="Sun Y."/>
            <person name="Le M."/>
            <person name="Wang Q."/>
            <person name="Wei S."/>
            <person name="Zheng Y."/>
            <person name="Lin W."/>
            <person name="Duan Y."/>
            <person name="Cao H."/>
            <person name="Xiong S."/>
            <person name="Wang X."/>
            <person name="Wei L."/>
            <person name="Li C."/>
            <person name="Ma Q."/>
            <person name="Ju M."/>
            <person name="Zhao R."/>
            <person name="Li G."/>
            <person name="Mu C."/>
            <person name="Tian Q."/>
            <person name="Mei H."/>
            <person name="Zhang T."/>
            <person name="Gao T."/>
            <person name="Zhang H."/>
        </authorList>
    </citation>
    <scope>NUCLEOTIDE SEQUENCE</scope>
    <source>
        <strain evidence="2">KEN1</strain>
    </source>
</reference>
<feature type="domain" description="Reverse transcriptase zinc-binding" evidence="1">
    <location>
        <begin position="9"/>
        <end position="79"/>
    </location>
</feature>
<comment type="caution">
    <text evidence="2">The sequence shown here is derived from an EMBL/GenBank/DDBJ whole genome shotgun (WGS) entry which is preliminary data.</text>
</comment>
<reference evidence="2" key="1">
    <citation type="submission" date="2020-06" db="EMBL/GenBank/DDBJ databases">
        <authorList>
            <person name="Li T."/>
            <person name="Hu X."/>
            <person name="Zhang T."/>
            <person name="Song X."/>
            <person name="Zhang H."/>
            <person name="Dai N."/>
            <person name="Sheng W."/>
            <person name="Hou X."/>
            <person name="Wei L."/>
        </authorList>
    </citation>
    <scope>NUCLEOTIDE SEQUENCE</scope>
    <source>
        <strain evidence="2">KEN1</strain>
        <tissue evidence="2">Leaf</tissue>
    </source>
</reference>
<organism evidence="2">
    <name type="scientific">Sesamum latifolium</name>
    <dbReference type="NCBI Taxonomy" id="2727402"/>
    <lineage>
        <taxon>Eukaryota</taxon>
        <taxon>Viridiplantae</taxon>
        <taxon>Streptophyta</taxon>
        <taxon>Embryophyta</taxon>
        <taxon>Tracheophyta</taxon>
        <taxon>Spermatophyta</taxon>
        <taxon>Magnoliopsida</taxon>
        <taxon>eudicotyledons</taxon>
        <taxon>Gunneridae</taxon>
        <taxon>Pentapetalae</taxon>
        <taxon>asterids</taxon>
        <taxon>lamiids</taxon>
        <taxon>Lamiales</taxon>
        <taxon>Pedaliaceae</taxon>
        <taxon>Sesamum</taxon>
    </lineage>
</organism>
<accession>A0AAW2WRM3</accession>
<dbReference type="EMBL" id="JACGWN010000007">
    <property type="protein sequence ID" value="KAL0444507.1"/>
    <property type="molecule type" value="Genomic_DNA"/>
</dbReference>
<sequence>MTATASSSGRSQTWNLIWNLCLPPKLQLFLWKVCNRALPTLSNLRSRGIRLDEGCSFRGLEEEDAMHILLRCPFARLVWAVSGVYNRNLKVFEGAEMSALEVVALAHRQLESYDSRLLDNPD</sequence>
<evidence type="ECO:0000313" key="2">
    <source>
        <dbReference type="EMBL" id="KAL0444507.1"/>
    </source>
</evidence>
<protein>
    <recommendedName>
        <fullName evidence="1">Reverse transcriptase zinc-binding domain-containing protein</fullName>
    </recommendedName>
</protein>
<gene>
    <name evidence="2" type="ORF">Slati_2173400</name>
</gene>
<dbReference type="Pfam" id="PF13966">
    <property type="entry name" value="zf-RVT"/>
    <property type="match status" value="1"/>
</dbReference>
<proteinExistence type="predicted"/>